<name>A0A4Q0YTR8_9GAMM</name>
<dbReference type="AlphaFoldDB" id="A0A4Q0YTR8"/>
<keyword evidence="1 3" id="KW-0996">Nickel insertion</keyword>
<comment type="subunit">
    <text evidence="3">UreD, UreF and UreG form a complex that acts as a GTP-hydrolysis-dependent molecular chaperone, activating the urease apoprotein by helping to assemble the nickel containing metallocenter of UreC. The UreE protein probably delivers the nickel.</text>
</comment>
<dbReference type="Pfam" id="PF01730">
    <property type="entry name" value="UreF"/>
    <property type="match status" value="1"/>
</dbReference>
<evidence type="ECO:0000313" key="4">
    <source>
        <dbReference type="EMBL" id="RXJ74123.1"/>
    </source>
</evidence>
<dbReference type="PANTHER" id="PTHR33620:SF1">
    <property type="entry name" value="UREASE ACCESSORY PROTEIN F"/>
    <property type="match status" value="1"/>
</dbReference>
<gene>
    <name evidence="3" type="primary">ureF</name>
    <name evidence="4" type="ORF">CS022_05745</name>
</gene>
<reference evidence="4 5" key="1">
    <citation type="submission" date="2017-10" db="EMBL/GenBank/DDBJ databases">
        <title>Nyctiphanis sp. nov., isolated from the stomach of the euphausiid Nyctiphanes simplex (Hansen, 1911) in the Gulf of California.</title>
        <authorList>
            <person name="Gomez-Gil B."/>
            <person name="Aguilar-Mendez M."/>
            <person name="Lopez-Cortes A."/>
            <person name="Gomez-Gutierrez J."/>
            <person name="Roque A."/>
            <person name="Lang E."/>
            <person name="Gonzalez-Castillo A."/>
        </authorList>
    </citation>
    <scope>NUCLEOTIDE SEQUENCE [LARGE SCALE GENOMIC DNA]</scope>
    <source>
        <strain evidence="4 5">CAIM 600</strain>
    </source>
</reference>
<proteinExistence type="inferred from homology"/>
<dbReference type="Gene3D" id="1.10.4190.10">
    <property type="entry name" value="Urease accessory protein UreF"/>
    <property type="match status" value="1"/>
</dbReference>
<evidence type="ECO:0000256" key="1">
    <source>
        <dbReference type="ARBA" id="ARBA00022988"/>
    </source>
</evidence>
<dbReference type="PANTHER" id="PTHR33620">
    <property type="entry name" value="UREASE ACCESSORY PROTEIN F"/>
    <property type="match status" value="1"/>
</dbReference>
<organism evidence="4 5">
    <name type="scientific">Veronia nyctiphanis</name>
    <dbReference type="NCBI Taxonomy" id="1278244"/>
    <lineage>
        <taxon>Bacteria</taxon>
        <taxon>Pseudomonadati</taxon>
        <taxon>Pseudomonadota</taxon>
        <taxon>Gammaproteobacteria</taxon>
        <taxon>Vibrionales</taxon>
        <taxon>Vibrionaceae</taxon>
        <taxon>Veronia</taxon>
    </lineage>
</organism>
<comment type="caution">
    <text evidence="4">The sequence shown here is derived from an EMBL/GenBank/DDBJ whole genome shotgun (WGS) entry which is preliminary data.</text>
</comment>
<evidence type="ECO:0000256" key="2">
    <source>
        <dbReference type="ARBA" id="ARBA00023186"/>
    </source>
</evidence>
<dbReference type="OrthoDB" id="9798772at2"/>
<dbReference type="InterPro" id="IPR002639">
    <property type="entry name" value="UreF"/>
</dbReference>
<evidence type="ECO:0000256" key="3">
    <source>
        <dbReference type="HAMAP-Rule" id="MF_01385"/>
    </source>
</evidence>
<keyword evidence="2 3" id="KW-0143">Chaperone</keyword>
<protein>
    <recommendedName>
        <fullName evidence="3">Urease accessory protein UreF</fullName>
    </recommendedName>
</protein>
<dbReference type="Proteomes" id="UP000290287">
    <property type="component" value="Unassembled WGS sequence"/>
</dbReference>
<dbReference type="GO" id="GO:0016151">
    <property type="term" value="F:nickel cation binding"/>
    <property type="evidence" value="ECO:0007669"/>
    <property type="project" value="UniProtKB-UniRule"/>
</dbReference>
<evidence type="ECO:0000313" key="5">
    <source>
        <dbReference type="Proteomes" id="UP000290287"/>
    </source>
</evidence>
<accession>A0A4Q0YTR8</accession>
<dbReference type="GO" id="GO:0005737">
    <property type="term" value="C:cytoplasm"/>
    <property type="evidence" value="ECO:0007669"/>
    <property type="project" value="UniProtKB-SubCell"/>
</dbReference>
<comment type="subcellular location">
    <subcellularLocation>
        <location evidence="3">Cytoplasm</location>
    </subcellularLocation>
</comment>
<dbReference type="RefSeq" id="WP_129121482.1">
    <property type="nucleotide sequence ID" value="NZ_PEIB01000004.1"/>
</dbReference>
<dbReference type="InterPro" id="IPR038277">
    <property type="entry name" value="UreF_sf"/>
</dbReference>
<keyword evidence="5" id="KW-1185">Reference proteome</keyword>
<sequence>MHEDFRLFQLISPSLPVGAFSYSQGLEYAIELGWVKNVEQFNDWMVSMIEDSLVTLELPILRRMYHAFSEGDLDQISELNRLFYANRETAELRAEEKARGKAMARLLQKLGMNPSSDSRQSELLSQNSLVGFAYACHHWHIDEDKMCSGYLWSWLENATMAGIKLIPLGQSDGQKLMLALNESMSDAIDSSKQVIDEDIGSYTPAQVLASSKHETQYTRLFRS</sequence>
<dbReference type="EMBL" id="PEIB01000004">
    <property type="protein sequence ID" value="RXJ74123.1"/>
    <property type="molecule type" value="Genomic_DNA"/>
</dbReference>
<dbReference type="PIRSF" id="PIRSF009467">
    <property type="entry name" value="Ureas_acces_UreF"/>
    <property type="match status" value="1"/>
</dbReference>
<comment type="similarity">
    <text evidence="3">Belongs to the UreF family.</text>
</comment>
<comment type="function">
    <text evidence="3">Required for maturation of urease via the functional incorporation of the urease nickel metallocenter.</text>
</comment>
<dbReference type="HAMAP" id="MF_01385">
    <property type="entry name" value="UreF"/>
    <property type="match status" value="1"/>
</dbReference>
<keyword evidence="3" id="KW-0963">Cytoplasm</keyword>